<accession>A0A381PSV1</accession>
<keyword evidence="1" id="KW-0472">Membrane</keyword>
<sequence>MGEMADQVAYADLPGWTWIVALVAQTAIALFFAIRRYRKVTL</sequence>
<proteinExistence type="predicted"/>
<dbReference type="AlphaFoldDB" id="A0A381PSV1"/>
<evidence type="ECO:0000256" key="1">
    <source>
        <dbReference type="SAM" id="Phobius"/>
    </source>
</evidence>
<keyword evidence="1" id="KW-0812">Transmembrane</keyword>
<reference evidence="2" key="1">
    <citation type="submission" date="2018-05" db="EMBL/GenBank/DDBJ databases">
        <authorList>
            <person name="Lanie J.A."/>
            <person name="Ng W.-L."/>
            <person name="Kazmierczak K.M."/>
            <person name="Andrzejewski T.M."/>
            <person name="Davidsen T.M."/>
            <person name="Wayne K.J."/>
            <person name="Tettelin H."/>
            <person name="Glass J.I."/>
            <person name="Rusch D."/>
            <person name="Podicherti R."/>
            <person name="Tsui H.-C.T."/>
            <person name="Winkler M.E."/>
        </authorList>
    </citation>
    <scope>NUCLEOTIDE SEQUENCE</scope>
</reference>
<gene>
    <name evidence="2" type="ORF">METZ01_LOCUS22844</name>
</gene>
<dbReference type="EMBL" id="UINC01001078">
    <property type="protein sequence ID" value="SUZ69990.1"/>
    <property type="molecule type" value="Genomic_DNA"/>
</dbReference>
<feature type="transmembrane region" description="Helical" evidence="1">
    <location>
        <begin position="15"/>
        <end position="34"/>
    </location>
</feature>
<name>A0A381PSV1_9ZZZZ</name>
<keyword evidence="1" id="KW-1133">Transmembrane helix</keyword>
<evidence type="ECO:0000313" key="2">
    <source>
        <dbReference type="EMBL" id="SUZ69990.1"/>
    </source>
</evidence>
<protein>
    <submittedName>
        <fullName evidence="2">Uncharacterized protein</fullName>
    </submittedName>
</protein>
<organism evidence="2">
    <name type="scientific">marine metagenome</name>
    <dbReference type="NCBI Taxonomy" id="408172"/>
    <lineage>
        <taxon>unclassified sequences</taxon>
        <taxon>metagenomes</taxon>
        <taxon>ecological metagenomes</taxon>
    </lineage>
</organism>